<feature type="region of interest" description="Disordered" evidence="1">
    <location>
        <begin position="1"/>
        <end position="24"/>
    </location>
</feature>
<keyword evidence="2" id="KW-0472">Membrane</keyword>
<evidence type="ECO:0000256" key="1">
    <source>
        <dbReference type="SAM" id="MobiDB-lite"/>
    </source>
</evidence>
<keyword evidence="2" id="KW-0812">Transmembrane</keyword>
<dbReference type="Pfam" id="PF07331">
    <property type="entry name" value="TctB"/>
    <property type="match status" value="1"/>
</dbReference>
<evidence type="ECO:0000256" key="2">
    <source>
        <dbReference type="SAM" id="Phobius"/>
    </source>
</evidence>
<feature type="transmembrane region" description="Helical" evidence="2">
    <location>
        <begin position="32"/>
        <end position="50"/>
    </location>
</feature>
<dbReference type="AlphaFoldDB" id="A0A6L7G8C7"/>
<feature type="transmembrane region" description="Helical" evidence="2">
    <location>
        <begin position="121"/>
        <end position="138"/>
    </location>
</feature>
<dbReference type="InterPro" id="IPR009936">
    <property type="entry name" value="DUF1468"/>
</dbReference>
<organism evidence="4 5">
    <name type="scientific">Pseudooceanicola albus</name>
    <dbReference type="NCBI Taxonomy" id="2692189"/>
    <lineage>
        <taxon>Bacteria</taxon>
        <taxon>Pseudomonadati</taxon>
        <taxon>Pseudomonadota</taxon>
        <taxon>Alphaproteobacteria</taxon>
        <taxon>Rhodobacterales</taxon>
        <taxon>Paracoccaceae</taxon>
        <taxon>Pseudooceanicola</taxon>
    </lineage>
</organism>
<accession>A0A6L7G8C7</accession>
<protein>
    <submittedName>
        <fullName evidence="4">Tripartite tricarboxylate transporter TctB family protein</fullName>
    </submittedName>
</protein>
<feature type="compositionally biased region" description="Basic and acidic residues" evidence="1">
    <location>
        <begin position="1"/>
        <end position="15"/>
    </location>
</feature>
<evidence type="ECO:0000313" key="4">
    <source>
        <dbReference type="EMBL" id="MXN18933.1"/>
    </source>
</evidence>
<keyword evidence="2" id="KW-1133">Transmembrane helix</keyword>
<feature type="transmembrane region" description="Helical" evidence="2">
    <location>
        <begin position="93"/>
        <end position="115"/>
    </location>
</feature>
<feature type="transmembrane region" description="Helical" evidence="2">
    <location>
        <begin position="62"/>
        <end position="81"/>
    </location>
</feature>
<reference evidence="4 5" key="1">
    <citation type="submission" date="2019-12" db="EMBL/GenBank/DDBJ databases">
        <authorList>
            <person name="Li M."/>
        </authorList>
    </citation>
    <scope>NUCLEOTIDE SEQUENCE [LARGE SCALE GENOMIC DNA]</scope>
    <source>
        <strain evidence="4 5">GBMRC 2024</strain>
    </source>
</reference>
<proteinExistence type="predicted"/>
<sequence length="189" mass="19850">MQQQDRGDADHHDGTADAAPGGYGDRRRPGELAFALTMVAGSAVLVWNAYGISGFSSMSSAGAVPLALTAVMALSALVIALQTLRRRRVATETLVRDILPPMVIVLGLGLLAFGLLLEPLGFVPTAALFLVGAIRILARCRWRVALSVGLGSLLVIWLVFRLVFTVLLPPGLLPEAELIGALRALMGGA</sequence>
<dbReference type="RefSeq" id="WP_160895062.1">
    <property type="nucleotide sequence ID" value="NZ_WUMU01000016.1"/>
</dbReference>
<evidence type="ECO:0000259" key="3">
    <source>
        <dbReference type="Pfam" id="PF07331"/>
    </source>
</evidence>
<dbReference type="Proteomes" id="UP000477911">
    <property type="component" value="Unassembled WGS sequence"/>
</dbReference>
<evidence type="ECO:0000313" key="5">
    <source>
        <dbReference type="Proteomes" id="UP000477911"/>
    </source>
</evidence>
<feature type="transmembrane region" description="Helical" evidence="2">
    <location>
        <begin position="145"/>
        <end position="168"/>
    </location>
</feature>
<gene>
    <name evidence="4" type="ORF">GR170_13875</name>
</gene>
<keyword evidence="5" id="KW-1185">Reference proteome</keyword>
<dbReference type="EMBL" id="WUMU01000016">
    <property type="protein sequence ID" value="MXN18933.1"/>
    <property type="molecule type" value="Genomic_DNA"/>
</dbReference>
<feature type="domain" description="DUF1468" evidence="3">
    <location>
        <begin position="34"/>
        <end position="169"/>
    </location>
</feature>
<comment type="caution">
    <text evidence="4">The sequence shown here is derived from an EMBL/GenBank/DDBJ whole genome shotgun (WGS) entry which is preliminary data.</text>
</comment>
<name>A0A6L7G8C7_9RHOB</name>